<gene>
    <name evidence="2" type="ORF">POVWA1_083500</name>
    <name evidence="1" type="ORF">POVWA2_077870</name>
</gene>
<dbReference type="EMBL" id="FLRE01001777">
    <property type="protein sequence ID" value="SBT57190.1"/>
    <property type="molecule type" value="Genomic_DNA"/>
</dbReference>
<name>A0A1A9AKP0_PLAOA</name>
<evidence type="ECO:0000313" key="3">
    <source>
        <dbReference type="Proteomes" id="UP000078550"/>
    </source>
</evidence>
<reference evidence="3 4" key="2">
    <citation type="submission" date="2016-05" db="EMBL/GenBank/DDBJ databases">
        <authorList>
            <person name="Naeem Raeece"/>
        </authorList>
    </citation>
    <scope>NUCLEOTIDE SEQUENCE [LARGE SCALE GENOMIC DNA]</scope>
</reference>
<proteinExistence type="predicted"/>
<evidence type="ECO:0000313" key="2">
    <source>
        <dbReference type="EMBL" id="SBT57744.1"/>
    </source>
</evidence>
<dbReference type="AlphaFoldDB" id="A0A1A9AKP0"/>
<accession>A0A1A9AKP0</accession>
<dbReference type="EMBL" id="FLRD01001630">
    <property type="protein sequence ID" value="SBT57744.1"/>
    <property type="molecule type" value="Genomic_DNA"/>
</dbReference>
<keyword evidence="4" id="KW-1185">Reference proteome</keyword>
<dbReference type="Proteomes" id="UP000078550">
    <property type="component" value="Unassembled WGS sequence"/>
</dbReference>
<dbReference type="Proteomes" id="UP000078555">
    <property type="component" value="Unassembled WGS sequence"/>
</dbReference>
<sequence>MYFKDVVNHFSGKYETYGADYIKFVLYLNHLRTHPALYDKTKDSKYLNYWLYGNVRNIDESKYNTLKLYQKFEELDIGHLGDDICENYIENINSVIFLEIE</sequence>
<evidence type="ECO:0000313" key="1">
    <source>
        <dbReference type="EMBL" id="SBT57190.1"/>
    </source>
</evidence>
<reference evidence="1" key="1">
    <citation type="submission" date="2016-05" db="EMBL/GenBank/DDBJ databases">
        <authorList>
            <person name="Lavstsen T."/>
            <person name="Jespersen J.S."/>
        </authorList>
    </citation>
    <scope>NUCLEOTIDE SEQUENCE [LARGE SCALE GENOMIC DNA]</scope>
</reference>
<protein>
    <submittedName>
        <fullName evidence="1">PIR Superfamily Protein</fullName>
    </submittedName>
</protein>
<organism evidence="1 3">
    <name type="scientific">Plasmodium ovale wallikeri</name>
    <dbReference type="NCBI Taxonomy" id="864142"/>
    <lineage>
        <taxon>Eukaryota</taxon>
        <taxon>Sar</taxon>
        <taxon>Alveolata</taxon>
        <taxon>Apicomplexa</taxon>
        <taxon>Aconoidasida</taxon>
        <taxon>Haemosporida</taxon>
        <taxon>Plasmodiidae</taxon>
        <taxon>Plasmodium</taxon>
        <taxon>Plasmodium (Plasmodium)</taxon>
    </lineage>
</organism>
<evidence type="ECO:0000313" key="4">
    <source>
        <dbReference type="Proteomes" id="UP000078555"/>
    </source>
</evidence>